<evidence type="ECO:0000313" key="1">
    <source>
        <dbReference type="EMBL" id="KZP05639.1"/>
    </source>
</evidence>
<gene>
    <name evidence="1" type="ORF">FIBSPDRAFT_877350</name>
</gene>
<reference evidence="1 2" key="1">
    <citation type="journal article" date="2016" name="Mol. Biol. Evol.">
        <title>Comparative Genomics of Early-Diverging Mushroom-Forming Fungi Provides Insights into the Origins of Lignocellulose Decay Capabilities.</title>
        <authorList>
            <person name="Nagy L.G."/>
            <person name="Riley R."/>
            <person name="Tritt A."/>
            <person name="Adam C."/>
            <person name="Daum C."/>
            <person name="Floudas D."/>
            <person name="Sun H."/>
            <person name="Yadav J.S."/>
            <person name="Pangilinan J."/>
            <person name="Larsson K.H."/>
            <person name="Matsuura K."/>
            <person name="Barry K."/>
            <person name="Labutti K."/>
            <person name="Kuo R."/>
            <person name="Ohm R.A."/>
            <person name="Bhattacharya S.S."/>
            <person name="Shirouzu T."/>
            <person name="Yoshinaga Y."/>
            <person name="Martin F.M."/>
            <person name="Grigoriev I.V."/>
            <person name="Hibbett D.S."/>
        </authorList>
    </citation>
    <scope>NUCLEOTIDE SEQUENCE [LARGE SCALE GENOMIC DNA]</scope>
    <source>
        <strain evidence="1 2">CBS 109695</strain>
    </source>
</reference>
<protein>
    <submittedName>
        <fullName evidence="1">Uncharacterized protein</fullName>
    </submittedName>
</protein>
<name>A0A167W312_9AGAM</name>
<evidence type="ECO:0000313" key="2">
    <source>
        <dbReference type="Proteomes" id="UP000076532"/>
    </source>
</evidence>
<keyword evidence="2" id="KW-1185">Reference proteome</keyword>
<accession>A0A167W312</accession>
<sequence>MTDCGDGSKRLDVFAVAGEDDMGAESSSIDPNLVVKNDLPPDEQAMAVGEEVSLRSRIAILIPERSPAQRTRLSLRTALLPVPTGWDILGE</sequence>
<dbReference type="Proteomes" id="UP000076532">
    <property type="component" value="Unassembled WGS sequence"/>
</dbReference>
<dbReference type="AlphaFoldDB" id="A0A167W312"/>
<dbReference type="EMBL" id="KV417827">
    <property type="protein sequence ID" value="KZP05639.1"/>
    <property type="molecule type" value="Genomic_DNA"/>
</dbReference>
<proteinExistence type="predicted"/>
<organism evidence="1 2">
    <name type="scientific">Athelia psychrophila</name>
    <dbReference type="NCBI Taxonomy" id="1759441"/>
    <lineage>
        <taxon>Eukaryota</taxon>
        <taxon>Fungi</taxon>
        <taxon>Dikarya</taxon>
        <taxon>Basidiomycota</taxon>
        <taxon>Agaricomycotina</taxon>
        <taxon>Agaricomycetes</taxon>
        <taxon>Agaricomycetidae</taxon>
        <taxon>Atheliales</taxon>
        <taxon>Atheliaceae</taxon>
        <taxon>Athelia</taxon>
    </lineage>
</organism>